<dbReference type="OrthoDB" id="19657at2759"/>
<name>A0A7R9MMB8_9ACAR</name>
<feature type="non-terminal residue" evidence="1">
    <location>
        <position position="1"/>
    </location>
</feature>
<keyword evidence="2" id="KW-1185">Reference proteome</keyword>
<dbReference type="AlphaFoldDB" id="A0A7R9MMB8"/>
<dbReference type="PANTHER" id="PTHR46331:SF2">
    <property type="entry name" value="VALACYCLOVIR HYDROLASE"/>
    <property type="match status" value="1"/>
</dbReference>
<evidence type="ECO:0000313" key="1">
    <source>
        <dbReference type="EMBL" id="CAD7662957.1"/>
    </source>
</evidence>
<dbReference type="Proteomes" id="UP000728032">
    <property type="component" value="Unassembled WGS sequence"/>
</dbReference>
<protein>
    <submittedName>
        <fullName evidence="1">Uncharacterized protein</fullName>
    </submittedName>
</protein>
<dbReference type="GO" id="GO:0017171">
    <property type="term" value="F:serine hydrolase activity"/>
    <property type="evidence" value="ECO:0007669"/>
    <property type="project" value="TreeGrafter"/>
</dbReference>
<sequence>MTSASFEVNGWPLWYDKYGTGPSPVLMIPGALGTGKMDFYEQLEGDDALDLNKFTIIAVDPPGWGRSRPPVRAYNKDLYSNDVDCYYKLMK</sequence>
<dbReference type="InterPro" id="IPR029058">
    <property type="entry name" value="AB_hydrolase_fold"/>
</dbReference>
<dbReference type="EMBL" id="CAJPVJ010030104">
    <property type="protein sequence ID" value="CAG2180094.1"/>
    <property type="molecule type" value="Genomic_DNA"/>
</dbReference>
<gene>
    <name evidence="1" type="ORF">ONB1V03_LOCUS19517</name>
</gene>
<organism evidence="1">
    <name type="scientific">Oppiella nova</name>
    <dbReference type="NCBI Taxonomy" id="334625"/>
    <lineage>
        <taxon>Eukaryota</taxon>
        <taxon>Metazoa</taxon>
        <taxon>Ecdysozoa</taxon>
        <taxon>Arthropoda</taxon>
        <taxon>Chelicerata</taxon>
        <taxon>Arachnida</taxon>
        <taxon>Acari</taxon>
        <taxon>Acariformes</taxon>
        <taxon>Sarcoptiformes</taxon>
        <taxon>Oribatida</taxon>
        <taxon>Brachypylina</taxon>
        <taxon>Oppioidea</taxon>
        <taxon>Oppiidae</taxon>
        <taxon>Oppiella</taxon>
    </lineage>
</organism>
<evidence type="ECO:0000313" key="2">
    <source>
        <dbReference type="Proteomes" id="UP000728032"/>
    </source>
</evidence>
<dbReference type="SUPFAM" id="SSF53474">
    <property type="entry name" value="alpha/beta-Hydrolases"/>
    <property type="match status" value="1"/>
</dbReference>
<proteinExistence type="predicted"/>
<reference evidence="1" key="1">
    <citation type="submission" date="2020-11" db="EMBL/GenBank/DDBJ databases">
        <authorList>
            <person name="Tran Van P."/>
        </authorList>
    </citation>
    <scope>NUCLEOTIDE SEQUENCE</scope>
</reference>
<dbReference type="PANTHER" id="PTHR46331">
    <property type="entry name" value="VALACYCLOVIR HYDROLASE"/>
    <property type="match status" value="1"/>
</dbReference>
<dbReference type="Gene3D" id="3.40.50.1820">
    <property type="entry name" value="alpha/beta hydrolase"/>
    <property type="match status" value="1"/>
</dbReference>
<dbReference type="EMBL" id="OC944929">
    <property type="protein sequence ID" value="CAD7662957.1"/>
    <property type="molecule type" value="Genomic_DNA"/>
</dbReference>
<accession>A0A7R9MMB8</accession>